<gene>
    <name evidence="2" type="ORF">ERS852450_01856</name>
</gene>
<dbReference type="AlphaFoldDB" id="A0A174FA60"/>
<dbReference type="RefSeq" id="WP_156329730.1">
    <property type="nucleotide sequence ID" value="NZ_BLYK01000078.1"/>
</dbReference>
<sequence>MSSYQNYKNKALQNPEVKKEYDALQPEYEKALKDLKISENEKNSK</sequence>
<proteinExistence type="predicted"/>
<dbReference type="Proteomes" id="UP000095679">
    <property type="component" value="Unassembled WGS sequence"/>
</dbReference>
<evidence type="ECO:0000256" key="1">
    <source>
        <dbReference type="SAM" id="MobiDB-lite"/>
    </source>
</evidence>
<reference evidence="2 3" key="1">
    <citation type="submission" date="2015-09" db="EMBL/GenBank/DDBJ databases">
        <authorList>
            <consortium name="Pathogen Informatics"/>
        </authorList>
    </citation>
    <scope>NUCLEOTIDE SEQUENCE [LARGE SCALE GENOMIC DNA]</scope>
    <source>
        <strain evidence="2 3">2789STDY5834835</strain>
    </source>
</reference>
<evidence type="ECO:0000313" key="3">
    <source>
        <dbReference type="Proteomes" id="UP000095679"/>
    </source>
</evidence>
<dbReference type="EMBL" id="CYZL01000015">
    <property type="protein sequence ID" value="CUO47034.1"/>
    <property type="molecule type" value="Genomic_DNA"/>
</dbReference>
<protein>
    <submittedName>
        <fullName evidence="2">Uncharacterized protein</fullName>
    </submittedName>
</protein>
<evidence type="ECO:0000313" key="2">
    <source>
        <dbReference type="EMBL" id="CUO47034.1"/>
    </source>
</evidence>
<name>A0A174FA60_9FIRM</name>
<feature type="region of interest" description="Disordered" evidence="1">
    <location>
        <begin position="1"/>
        <end position="20"/>
    </location>
</feature>
<organism evidence="2 3">
    <name type="scientific">Anaerobutyricum hallii</name>
    <dbReference type="NCBI Taxonomy" id="39488"/>
    <lineage>
        <taxon>Bacteria</taxon>
        <taxon>Bacillati</taxon>
        <taxon>Bacillota</taxon>
        <taxon>Clostridia</taxon>
        <taxon>Lachnospirales</taxon>
        <taxon>Lachnospiraceae</taxon>
        <taxon>Anaerobutyricum</taxon>
    </lineage>
</organism>
<feature type="compositionally biased region" description="Polar residues" evidence="1">
    <location>
        <begin position="1"/>
        <end position="12"/>
    </location>
</feature>
<accession>A0A174FA60</accession>